<evidence type="ECO:0000259" key="7">
    <source>
        <dbReference type="Pfam" id="PF02932"/>
    </source>
</evidence>
<comment type="subcellular location">
    <subcellularLocation>
        <location evidence="1">Membrane</location>
        <topology evidence="1">Multi-pass membrane protein</topology>
    </subcellularLocation>
</comment>
<dbReference type="SUPFAM" id="SSF90112">
    <property type="entry name" value="Neurotransmitter-gated ion-channel transmembrane pore"/>
    <property type="match status" value="1"/>
</dbReference>
<feature type="domain" description="Neurotransmitter-gated ion-channel transmembrane" evidence="7">
    <location>
        <begin position="90"/>
        <end position="146"/>
    </location>
</feature>
<feature type="domain" description="Neurotransmitter-gated ion-channel ligand-binding" evidence="6">
    <location>
        <begin position="1"/>
        <end position="82"/>
    </location>
</feature>
<dbReference type="InterPro" id="IPR006029">
    <property type="entry name" value="Neurotrans-gated_channel_TM"/>
</dbReference>
<dbReference type="GO" id="GO:0016020">
    <property type="term" value="C:membrane"/>
    <property type="evidence" value="ECO:0007669"/>
    <property type="project" value="UniProtKB-SubCell"/>
</dbReference>
<dbReference type="Proteomes" id="UP001626550">
    <property type="component" value="Unassembled WGS sequence"/>
</dbReference>
<evidence type="ECO:0000313" key="9">
    <source>
        <dbReference type="Proteomes" id="UP001626550"/>
    </source>
</evidence>
<dbReference type="Gene3D" id="1.20.58.390">
    <property type="entry name" value="Neurotransmitter-gated ion-channel transmembrane domain"/>
    <property type="match status" value="1"/>
</dbReference>
<dbReference type="InterPro" id="IPR006201">
    <property type="entry name" value="Neur_channel"/>
</dbReference>
<evidence type="ECO:0000256" key="4">
    <source>
        <dbReference type="ARBA" id="ARBA00023136"/>
    </source>
</evidence>
<dbReference type="EMBL" id="JBJKFK010005976">
    <property type="protein sequence ID" value="KAL3308045.1"/>
    <property type="molecule type" value="Genomic_DNA"/>
</dbReference>
<dbReference type="SUPFAM" id="SSF63712">
    <property type="entry name" value="Nicotinic receptor ligand binding domain-like"/>
    <property type="match status" value="1"/>
</dbReference>
<evidence type="ECO:0000256" key="5">
    <source>
        <dbReference type="SAM" id="Phobius"/>
    </source>
</evidence>
<evidence type="ECO:0000256" key="2">
    <source>
        <dbReference type="ARBA" id="ARBA00022692"/>
    </source>
</evidence>
<name>A0ABD2PKM5_9PLAT</name>
<evidence type="ECO:0000259" key="6">
    <source>
        <dbReference type="Pfam" id="PF02931"/>
    </source>
</evidence>
<reference evidence="8 9" key="1">
    <citation type="submission" date="2024-11" db="EMBL/GenBank/DDBJ databases">
        <title>Adaptive evolution of stress response genes in parasites aligns with host niche diversity.</title>
        <authorList>
            <person name="Hahn C."/>
            <person name="Resl P."/>
        </authorList>
    </citation>
    <scope>NUCLEOTIDE SEQUENCE [LARGE SCALE GENOMIC DNA]</scope>
    <source>
        <strain evidence="8">EGGRZ-B1_66</strain>
        <tissue evidence="8">Body</tissue>
    </source>
</reference>
<protein>
    <submittedName>
        <fullName evidence="8">Uncharacterized protein</fullName>
    </submittedName>
</protein>
<feature type="non-terminal residue" evidence="8">
    <location>
        <position position="146"/>
    </location>
</feature>
<keyword evidence="2 5" id="KW-0812">Transmembrane</keyword>
<feature type="transmembrane region" description="Helical" evidence="5">
    <location>
        <begin position="84"/>
        <end position="108"/>
    </location>
</feature>
<proteinExistence type="predicted"/>
<dbReference type="PANTHER" id="PTHR18945">
    <property type="entry name" value="NEUROTRANSMITTER GATED ION CHANNEL"/>
    <property type="match status" value="1"/>
</dbReference>
<dbReference type="InterPro" id="IPR036734">
    <property type="entry name" value="Neur_chan_lig-bd_sf"/>
</dbReference>
<gene>
    <name evidence="8" type="ORF">Ciccas_013428</name>
</gene>
<keyword evidence="9" id="KW-1185">Reference proteome</keyword>
<dbReference type="InterPro" id="IPR038050">
    <property type="entry name" value="Neuro_actylchol_rec"/>
</dbReference>
<dbReference type="Pfam" id="PF02932">
    <property type="entry name" value="Neur_chan_memb"/>
    <property type="match status" value="1"/>
</dbReference>
<feature type="transmembrane region" description="Helical" evidence="5">
    <location>
        <begin position="114"/>
        <end position="133"/>
    </location>
</feature>
<dbReference type="AlphaFoldDB" id="A0ABD2PKM5"/>
<comment type="caution">
    <text evidence="8">The sequence shown here is derived from an EMBL/GenBank/DDBJ whole genome shotgun (WGS) entry which is preliminary data.</text>
</comment>
<keyword evidence="4 5" id="KW-0472">Membrane</keyword>
<keyword evidence="3 5" id="KW-1133">Transmembrane helix</keyword>
<dbReference type="InterPro" id="IPR006202">
    <property type="entry name" value="Neur_chan_lig-bd"/>
</dbReference>
<organism evidence="8 9">
    <name type="scientific">Cichlidogyrus casuarinus</name>
    <dbReference type="NCBI Taxonomy" id="1844966"/>
    <lineage>
        <taxon>Eukaryota</taxon>
        <taxon>Metazoa</taxon>
        <taxon>Spiralia</taxon>
        <taxon>Lophotrochozoa</taxon>
        <taxon>Platyhelminthes</taxon>
        <taxon>Monogenea</taxon>
        <taxon>Monopisthocotylea</taxon>
        <taxon>Dactylogyridea</taxon>
        <taxon>Ancyrocephalidae</taxon>
        <taxon>Cichlidogyrus</taxon>
    </lineage>
</organism>
<sequence length="146" mass="16613">MDISYFPFDDQICFMSFGSWAYDTSKVDCVKMRPNVDTGNLVDNGEWSLENTKVVEQNKIFSCCSDEPPFKIIYFFLHLRRRNLYYTFNVILPCAILSCLTIVTFVLPPESGERVALGLTILLAYSVFMLLVAENMPATSELAPII</sequence>
<evidence type="ECO:0000256" key="1">
    <source>
        <dbReference type="ARBA" id="ARBA00004141"/>
    </source>
</evidence>
<evidence type="ECO:0000256" key="3">
    <source>
        <dbReference type="ARBA" id="ARBA00022989"/>
    </source>
</evidence>
<dbReference type="Gene3D" id="2.70.170.10">
    <property type="entry name" value="Neurotransmitter-gated ion-channel ligand-binding domain"/>
    <property type="match status" value="1"/>
</dbReference>
<dbReference type="InterPro" id="IPR036719">
    <property type="entry name" value="Neuro-gated_channel_TM_sf"/>
</dbReference>
<accession>A0ABD2PKM5</accession>
<evidence type="ECO:0000313" key="8">
    <source>
        <dbReference type="EMBL" id="KAL3308045.1"/>
    </source>
</evidence>
<dbReference type="CDD" id="cd19051">
    <property type="entry name" value="LGIC_TM_cation"/>
    <property type="match status" value="1"/>
</dbReference>
<dbReference type="Pfam" id="PF02931">
    <property type="entry name" value="Neur_chan_LBD"/>
    <property type="match status" value="1"/>
</dbReference>